<accession>K0SJE3</accession>
<protein>
    <submittedName>
        <fullName evidence="2">Uncharacterized protein</fullName>
    </submittedName>
</protein>
<evidence type="ECO:0000313" key="2">
    <source>
        <dbReference type="EMBL" id="EJK65069.1"/>
    </source>
</evidence>
<reference evidence="2 3" key="1">
    <citation type="journal article" date="2012" name="Genome Biol.">
        <title>Genome and low-iron response of an oceanic diatom adapted to chronic iron limitation.</title>
        <authorList>
            <person name="Lommer M."/>
            <person name="Specht M."/>
            <person name="Roy A.S."/>
            <person name="Kraemer L."/>
            <person name="Andreson R."/>
            <person name="Gutowska M.A."/>
            <person name="Wolf J."/>
            <person name="Bergner S.V."/>
            <person name="Schilhabel M.B."/>
            <person name="Klostermeier U.C."/>
            <person name="Beiko R.G."/>
            <person name="Rosenstiel P."/>
            <person name="Hippler M."/>
            <person name="Laroche J."/>
        </authorList>
    </citation>
    <scope>NUCLEOTIDE SEQUENCE [LARGE SCALE GENOMIC DNA]</scope>
    <source>
        <strain evidence="2 3">CCMP1005</strain>
    </source>
</reference>
<sequence>MPVRGSAPYAARNVLSGGTGPPWPQSSFRGRRRSQEIHSSPLSVFAGIRRHEDVRSGERAAESPPSTSTPHRPDERTNLRTVAAFQVRPGGQADVITSTSDRSQSQATSVPLILLPFL</sequence>
<feature type="region of interest" description="Disordered" evidence="1">
    <location>
        <begin position="1"/>
        <end position="79"/>
    </location>
</feature>
<dbReference type="EMBL" id="AGNL01016476">
    <property type="protein sequence ID" value="EJK65069.1"/>
    <property type="molecule type" value="Genomic_DNA"/>
</dbReference>
<dbReference type="AlphaFoldDB" id="K0SJE3"/>
<keyword evidence="3" id="KW-1185">Reference proteome</keyword>
<proteinExistence type="predicted"/>
<feature type="compositionally biased region" description="Basic and acidic residues" evidence="1">
    <location>
        <begin position="49"/>
        <end position="61"/>
    </location>
</feature>
<gene>
    <name evidence="2" type="ORF">THAOC_14128</name>
</gene>
<dbReference type="Proteomes" id="UP000266841">
    <property type="component" value="Unassembled WGS sequence"/>
</dbReference>
<evidence type="ECO:0000313" key="3">
    <source>
        <dbReference type="Proteomes" id="UP000266841"/>
    </source>
</evidence>
<comment type="caution">
    <text evidence="2">The sequence shown here is derived from an EMBL/GenBank/DDBJ whole genome shotgun (WGS) entry which is preliminary data.</text>
</comment>
<organism evidence="2 3">
    <name type="scientific">Thalassiosira oceanica</name>
    <name type="common">Marine diatom</name>
    <dbReference type="NCBI Taxonomy" id="159749"/>
    <lineage>
        <taxon>Eukaryota</taxon>
        <taxon>Sar</taxon>
        <taxon>Stramenopiles</taxon>
        <taxon>Ochrophyta</taxon>
        <taxon>Bacillariophyta</taxon>
        <taxon>Coscinodiscophyceae</taxon>
        <taxon>Thalassiosirophycidae</taxon>
        <taxon>Thalassiosirales</taxon>
        <taxon>Thalassiosiraceae</taxon>
        <taxon>Thalassiosira</taxon>
    </lineage>
</organism>
<name>K0SJE3_THAOC</name>
<evidence type="ECO:0000256" key="1">
    <source>
        <dbReference type="SAM" id="MobiDB-lite"/>
    </source>
</evidence>